<dbReference type="InterPro" id="IPR012693">
    <property type="entry name" value="ABC_transpr_PhnC"/>
</dbReference>
<dbReference type="GO" id="GO:0016887">
    <property type="term" value="F:ATP hydrolysis activity"/>
    <property type="evidence" value="ECO:0007669"/>
    <property type="project" value="InterPro"/>
</dbReference>
<dbReference type="PANTHER" id="PTHR43166">
    <property type="entry name" value="AMINO ACID IMPORT ATP-BINDING PROTEIN"/>
    <property type="match status" value="1"/>
</dbReference>
<dbReference type="SUPFAM" id="SSF52540">
    <property type="entry name" value="P-loop containing nucleoside triphosphate hydrolases"/>
    <property type="match status" value="1"/>
</dbReference>
<protein>
    <submittedName>
        <fullName evidence="9">Phosphonate ABC transporter ATP-binding protein</fullName>
    </submittedName>
</protein>
<reference evidence="9" key="2">
    <citation type="journal article" date="2021" name="PeerJ">
        <title>Extensive microbial diversity within the chicken gut microbiome revealed by metagenomics and culture.</title>
        <authorList>
            <person name="Gilroy R."/>
            <person name="Ravi A."/>
            <person name="Getino M."/>
            <person name="Pursley I."/>
            <person name="Horton D.L."/>
            <person name="Alikhan N.F."/>
            <person name="Baker D."/>
            <person name="Gharbi K."/>
            <person name="Hall N."/>
            <person name="Watson M."/>
            <person name="Adriaenssens E.M."/>
            <person name="Foster-Nyarko E."/>
            <person name="Jarju S."/>
            <person name="Secka A."/>
            <person name="Antonio M."/>
            <person name="Oren A."/>
            <person name="Chaudhuri R.R."/>
            <person name="La Ragione R."/>
            <person name="Hildebrand F."/>
            <person name="Pallen M.J."/>
        </authorList>
    </citation>
    <scope>NUCLEOTIDE SEQUENCE</scope>
    <source>
        <strain evidence="9">ChiSjej4B22-8148</strain>
    </source>
</reference>
<reference evidence="9" key="1">
    <citation type="submission" date="2020-10" db="EMBL/GenBank/DDBJ databases">
        <authorList>
            <person name="Gilroy R."/>
        </authorList>
    </citation>
    <scope>NUCLEOTIDE SEQUENCE</scope>
    <source>
        <strain evidence="9">ChiSjej4B22-8148</strain>
    </source>
</reference>
<evidence type="ECO:0000313" key="9">
    <source>
        <dbReference type="EMBL" id="HIR14873.1"/>
    </source>
</evidence>
<dbReference type="AlphaFoldDB" id="A0A9D1AEP0"/>
<dbReference type="NCBIfam" id="TIGR02315">
    <property type="entry name" value="ABC_phnC"/>
    <property type="match status" value="1"/>
</dbReference>
<organism evidence="9 10">
    <name type="scientific">Candidatus Choladousia intestinavium</name>
    <dbReference type="NCBI Taxonomy" id="2840727"/>
    <lineage>
        <taxon>Bacteria</taxon>
        <taxon>Bacillati</taxon>
        <taxon>Bacillota</taxon>
        <taxon>Clostridia</taxon>
        <taxon>Lachnospirales</taxon>
        <taxon>Lachnospiraceae</taxon>
        <taxon>Lachnospiraceae incertae sedis</taxon>
        <taxon>Candidatus Choladousia</taxon>
    </lineage>
</organism>
<keyword evidence="2" id="KW-1003">Cell membrane</keyword>
<dbReference type="PANTHER" id="PTHR43166:SF6">
    <property type="entry name" value="PHOSPHONATES IMPORT ATP-BINDING PROTEIN PHNC"/>
    <property type="match status" value="1"/>
</dbReference>
<keyword evidence="1" id="KW-0813">Transport</keyword>
<keyword evidence="4 9" id="KW-0067">ATP-binding</keyword>
<evidence type="ECO:0000256" key="4">
    <source>
        <dbReference type="ARBA" id="ARBA00022840"/>
    </source>
</evidence>
<proteinExistence type="predicted"/>
<keyword evidence="7" id="KW-0472">Membrane</keyword>
<dbReference type="InterPro" id="IPR017871">
    <property type="entry name" value="ABC_transporter-like_CS"/>
</dbReference>
<evidence type="ECO:0000313" key="10">
    <source>
        <dbReference type="Proteomes" id="UP000886757"/>
    </source>
</evidence>
<keyword evidence="6" id="KW-1278">Translocase</keyword>
<evidence type="ECO:0000256" key="2">
    <source>
        <dbReference type="ARBA" id="ARBA00022475"/>
    </source>
</evidence>
<keyword evidence="3" id="KW-0547">Nucleotide-binding</keyword>
<dbReference type="InterPro" id="IPR003439">
    <property type="entry name" value="ABC_transporter-like_ATP-bd"/>
</dbReference>
<dbReference type="PROSITE" id="PS50893">
    <property type="entry name" value="ABC_TRANSPORTER_2"/>
    <property type="match status" value="1"/>
</dbReference>
<gene>
    <name evidence="9" type="primary">phnC</name>
    <name evidence="9" type="ORF">IAB31_13240</name>
</gene>
<dbReference type="InterPro" id="IPR027417">
    <property type="entry name" value="P-loop_NTPase"/>
</dbReference>
<evidence type="ECO:0000256" key="7">
    <source>
        <dbReference type="ARBA" id="ARBA00023136"/>
    </source>
</evidence>
<dbReference type="InterPro" id="IPR003593">
    <property type="entry name" value="AAA+_ATPase"/>
</dbReference>
<evidence type="ECO:0000256" key="1">
    <source>
        <dbReference type="ARBA" id="ARBA00022448"/>
    </source>
</evidence>
<dbReference type="GO" id="GO:0016020">
    <property type="term" value="C:membrane"/>
    <property type="evidence" value="ECO:0007669"/>
    <property type="project" value="InterPro"/>
</dbReference>
<accession>A0A9D1AEP0</accession>
<name>A0A9D1AEP0_9FIRM</name>
<comment type="caution">
    <text evidence="9">The sequence shown here is derived from an EMBL/GenBank/DDBJ whole genome shotgun (WGS) entry which is preliminary data.</text>
</comment>
<dbReference type="InterPro" id="IPR050086">
    <property type="entry name" value="MetN_ABC_transporter-like"/>
</dbReference>
<evidence type="ECO:0000256" key="6">
    <source>
        <dbReference type="ARBA" id="ARBA00022967"/>
    </source>
</evidence>
<keyword evidence="5" id="KW-0918">Phosphonate transport</keyword>
<dbReference type="EMBL" id="DVGK01000155">
    <property type="protein sequence ID" value="HIR14873.1"/>
    <property type="molecule type" value="Genomic_DNA"/>
</dbReference>
<evidence type="ECO:0000256" key="3">
    <source>
        <dbReference type="ARBA" id="ARBA00022741"/>
    </source>
</evidence>
<dbReference type="CDD" id="cd03256">
    <property type="entry name" value="ABC_PhnC_transporter"/>
    <property type="match status" value="1"/>
</dbReference>
<dbReference type="Gene3D" id="3.40.50.300">
    <property type="entry name" value="P-loop containing nucleotide triphosphate hydrolases"/>
    <property type="match status" value="1"/>
</dbReference>
<dbReference type="PROSITE" id="PS00211">
    <property type="entry name" value="ABC_TRANSPORTER_1"/>
    <property type="match status" value="1"/>
</dbReference>
<evidence type="ECO:0000256" key="5">
    <source>
        <dbReference type="ARBA" id="ARBA00022885"/>
    </source>
</evidence>
<feature type="domain" description="ABC transporter" evidence="8">
    <location>
        <begin position="2"/>
        <end position="246"/>
    </location>
</feature>
<dbReference type="GO" id="GO:0015416">
    <property type="term" value="F:ABC-type phosphonate transporter activity"/>
    <property type="evidence" value="ECO:0007669"/>
    <property type="project" value="InterPro"/>
</dbReference>
<dbReference type="Proteomes" id="UP000886757">
    <property type="component" value="Unassembled WGS sequence"/>
</dbReference>
<dbReference type="SMART" id="SM00382">
    <property type="entry name" value="AAA"/>
    <property type="match status" value="1"/>
</dbReference>
<evidence type="ECO:0000259" key="8">
    <source>
        <dbReference type="PROSITE" id="PS50893"/>
    </source>
</evidence>
<dbReference type="Pfam" id="PF00005">
    <property type="entry name" value="ABC_tran"/>
    <property type="match status" value="1"/>
</dbReference>
<sequence>MIQFEHVYKKYPNGFEALKDINLTIQQGEFVAIIGLSGAGKSTLIRTINRMHDISGGRITVDGTEVMSLQGKELRRFRRKIGMIFQSFNLITRTTVIKNVLTAFVPELPGWRAALGIFKKEEKLSALEALDKVGILEKAFVRADQLSGGQQQRVALARTLAQNPQIILADEPVASLDPVTAKQVMDDFKKINQEMKITVLLNIHHVDLALQYAARVVGIRNGEIVYDGPANQVDEEVLNLIYRSDKEETA</sequence>
<dbReference type="GO" id="GO:0005524">
    <property type="term" value="F:ATP binding"/>
    <property type="evidence" value="ECO:0007669"/>
    <property type="project" value="UniProtKB-KW"/>
</dbReference>